<dbReference type="SUPFAM" id="SSF46785">
    <property type="entry name" value="Winged helix' DNA-binding domain"/>
    <property type="match status" value="1"/>
</dbReference>
<dbReference type="PANTHER" id="PTHR47705:SF1">
    <property type="entry name" value="PNP_UDP_1 DOMAIN-CONTAINING PROTEIN"/>
    <property type="match status" value="1"/>
</dbReference>
<reference evidence="2" key="2">
    <citation type="submission" date="2015-06" db="UniProtKB">
        <authorList>
            <consortium name="EnsemblMetazoa"/>
        </authorList>
    </citation>
    <scope>IDENTIFICATION</scope>
</reference>
<dbReference type="HOGENOM" id="CLU_1620929_0_0_1"/>
<evidence type="ECO:0000259" key="1">
    <source>
        <dbReference type="Pfam" id="PF22979"/>
    </source>
</evidence>
<name>T1G9Y2_MEGSC</name>
<organism evidence="2 3">
    <name type="scientific">Megaselia scalaris</name>
    <name type="common">Humpbacked fly</name>
    <name type="synonym">Phora scalaris</name>
    <dbReference type="NCBI Taxonomy" id="36166"/>
    <lineage>
        <taxon>Eukaryota</taxon>
        <taxon>Metazoa</taxon>
        <taxon>Ecdysozoa</taxon>
        <taxon>Arthropoda</taxon>
        <taxon>Hexapoda</taxon>
        <taxon>Insecta</taxon>
        <taxon>Pterygota</taxon>
        <taxon>Neoptera</taxon>
        <taxon>Endopterygota</taxon>
        <taxon>Diptera</taxon>
        <taxon>Brachycera</taxon>
        <taxon>Muscomorpha</taxon>
        <taxon>Platypezoidea</taxon>
        <taxon>Phoridae</taxon>
        <taxon>Megaseliini</taxon>
        <taxon>Megaselia</taxon>
    </lineage>
</organism>
<feature type="domain" description="Winged helix-turn-helix" evidence="1">
    <location>
        <begin position="35"/>
        <end position="96"/>
    </location>
</feature>
<dbReference type="EMBL" id="CAQQ02069264">
    <property type="status" value="NOT_ANNOTATED_CDS"/>
    <property type="molecule type" value="Genomic_DNA"/>
</dbReference>
<protein>
    <recommendedName>
        <fullName evidence="1">Winged helix-turn-helix domain-containing protein</fullName>
    </recommendedName>
</protein>
<reference evidence="3" key="1">
    <citation type="submission" date="2013-02" db="EMBL/GenBank/DDBJ databases">
        <authorList>
            <person name="Hughes D."/>
        </authorList>
    </citation>
    <scope>NUCLEOTIDE SEQUENCE</scope>
    <source>
        <strain>Durham</strain>
        <strain evidence="3">NC isolate 2 -- Noor lab</strain>
    </source>
</reference>
<accession>T1G9Y2</accession>
<evidence type="ECO:0000313" key="2">
    <source>
        <dbReference type="EnsemblMetazoa" id="MESCA000024-PA"/>
    </source>
</evidence>
<dbReference type="InterPro" id="IPR036390">
    <property type="entry name" value="WH_DNA-bd_sf"/>
</dbReference>
<dbReference type="InterPro" id="IPR055121">
    <property type="entry name" value="HTH_69"/>
</dbReference>
<dbReference type="STRING" id="36166.T1G9Y2"/>
<dbReference type="Proteomes" id="UP000015102">
    <property type="component" value="Unassembled WGS sequence"/>
</dbReference>
<dbReference type="AlphaFoldDB" id="T1G9Y2"/>
<sequence>MFVVSPLFLSLFHLNLNNSIKFYLSTVSIDESQLESPPLTQEKVLELIEQAYPNPITAEDLAKDYGWEEADVTLVIQSLISRGLIKSMEYNSYTRIHHEDKEIKVVKQMPTISSNKQPTIAIVTAQYCEKMAIDAMLENKETFVRYTTVVIMKTVNNQYITFLT</sequence>
<evidence type="ECO:0000313" key="3">
    <source>
        <dbReference type="Proteomes" id="UP000015102"/>
    </source>
</evidence>
<dbReference type="EnsemblMetazoa" id="MESCA000024-RA">
    <property type="protein sequence ID" value="MESCA000024-PA"/>
    <property type="gene ID" value="MESCA000024"/>
</dbReference>
<keyword evidence="3" id="KW-1185">Reference proteome</keyword>
<dbReference type="Pfam" id="PF22979">
    <property type="entry name" value="HTH_69"/>
    <property type="match status" value="1"/>
</dbReference>
<dbReference type="EMBL" id="CAQQ02069265">
    <property type="status" value="NOT_ANNOTATED_CDS"/>
    <property type="molecule type" value="Genomic_DNA"/>
</dbReference>
<dbReference type="PANTHER" id="PTHR47705">
    <property type="entry name" value="AGAP000321-PA"/>
    <property type="match status" value="1"/>
</dbReference>
<proteinExistence type="predicted"/>